<keyword evidence="2 4" id="KW-0560">Oxidoreductase</keyword>
<proteinExistence type="inferred from homology"/>
<keyword evidence="5" id="KW-1185">Reference proteome</keyword>
<protein>
    <recommendedName>
        <fullName evidence="2">dTDP-4-dehydrorhamnose reductase</fullName>
        <ecNumber evidence="2">1.1.1.133</ecNumber>
    </recommendedName>
</protein>
<dbReference type="Proteomes" id="UP000658720">
    <property type="component" value="Unassembled WGS sequence"/>
</dbReference>
<organism evidence="4 5">
    <name type="scientific">Synechocystis salina LEGE 00031</name>
    <dbReference type="NCBI Taxonomy" id="1828736"/>
    <lineage>
        <taxon>Bacteria</taxon>
        <taxon>Bacillati</taxon>
        <taxon>Cyanobacteriota</taxon>
        <taxon>Cyanophyceae</taxon>
        <taxon>Synechococcales</taxon>
        <taxon>Merismopediaceae</taxon>
        <taxon>Synechocystis</taxon>
    </lineage>
</organism>
<keyword evidence="2" id="KW-0521">NADP</keyword>
<dbReference type="InterPro" id="IPR005913">
    <property type="entry name" value="dTDP_dehydrorham_reduct"/>
</dbReference>
<dbReference type="InterPro" id="IPR029903">
    <property type="entry name" value="RmlD-like-bd"/>
</dbReference>
<dbReference type="EMBL" id="JADEVV010000027">
    <property type="protein sequence ID" value="MBE9254288.1"/>
    <property type="molecule type" value="Genomic_DNA"/>
</dbReference>
<dbReference type="PANTHER" id="PTHR10491">
    <property type="entry name" value="DTDP-4-DEHYDRORHAMNOSE REDUCTASE"/>
    <property type="match status" value="1"/>
</dbReference>
<gene>
    <name evidence="4" type="primary">rfbD</name>
    <name evidence="4" type="ORF">IQ217_10630</name>
</gene>
<comment type="pathway">
    <text evidence="2">Carbohydrate biosynthesis; dTDP-L-rhamnose biosynthesis.</text>
</comment>
<comment type="function">
    <text evidence="2">Catalyzes the reduction of dTDP-6-deoxy-L-lyxo-4-hexulose to yield dTDP-L-rhamnose.</text>
</comment>
<reference evidence="4 5" key="1">
    <citation type="submission" date="2020-10" db="EMBL/GenBank/DDBJ databases">
        <authorList>
            <person name="Castelo-Branco R."/>
            <person name="Eusebio N."/>
            <person name="Adriana R."/>
            <person name="Vieira A."/>
            <person name="Brugerolle De Fraissinette N."/>
            <person name="Rezende De Castro R."/>
            <person name="Schneider M.P."/>
            <person name="Vasconcelos V."/>
            <person name="Leao P.N."/>
        </authorList>
    </citation>
    <scope>NUCLEOTIDE SEQUENCE [LARGE SCALE GENOMIC DNA]</scope>
    <source>
        <strain evidence="4 5">LEGE 00031</strain>
    </source>
</reference>
<dbReference type="InterPro" id="IPR036291">
    <property type="entry name" value="NAD(P)-bd_dom_sf"/>
</dbReference>
<dbReference type="CDD" id="cd05254">
    <property type="entry name" value="dTDP_HR_like_SDR_e"/>
    <property type="match status" value="1"/>
</dbReference>
<sequence>MVDKILLLGATGQVGQELALALSRCGQVQAGTRATFDLAQPATLGDKIRAFAPDIIVNSAAYTAVDRAETEPELAYAVNALAPQAIANVAKEIGAYVVHISTDYVFDGSQSSPYQETDQTNPLGVYGQSKLQGERAVAESGAKFLIVRTAWVYGAKGSGNFVKTMVRLGKERQEVRVVADQIGGPTWAKDLAQAIAALVQQRAQGIYHYSNSGVASWYDFAVAIFEEVENLGISLQVRRVVPITTAAYPTPARRPAYSVLSHEKIVQTLGSAPPHWRASLRAMLQQSINEGIF</sequence>
<evidence type="ECO:0000259" key="3">
    <source>
        <dbReference type="Pfam" id="PF04321"/>
    </source>
</evidence>
<comment type="caution">
    <text evidence="4">The sequence shown here is derived from an EMBL/GenBank/DDBJ whole genome shotgun (WGS) entry which is preliminary data.</text>
</comment>
<dbReference type="SUPFAM" id="SSF51735">
    <property type="entry name" value="NAD(P)-binding Rossmann-fold domains"/>
    <property type="match status" value="1"/>
</dbReference>
<evidence type="ECO:0000256" key="2">
    <source>
        <dbReference type="RuleBase" id="RU364082"/>
    </source>
</evidence>
<dbReference type="Gene3D" id="3.90.25.10">
    <property type="entry name" value="UDP-galactose 4-epimerase, domain 1"/>
    <property type="match status" value="1"/>
</dbReference>
<accession>A0ABR9VV03</accession>
<name>A0ABR9VV03_9SYNC</name>
<evidence type="ECO:0000256" key="1">
    <source>
        <dbReference type="ARBA" id="ARBA00010944"/>
    </source>
</evidence>
<evidence type="ECO:0000313" key="5">
    <source>
        <dbReference type="Proteomes" id="UP000658720"/>
    </source>
</evidence>
<dbReference type="PANTHER" id="PTHR10491:SF4">
    <property type="entry name" value="METHIONINE ADENOSYLTRANSFERASE 2 SUBUNIT BETA"/>
    <property type="match status" value="1"/>
</dbReference>
<feature type="domain" description="RmlD-like substrate binding" evidence="3">
    <location>
        <begin position="4"/>
        <end position="286"/>
    </location>
</feature>
<evidence type="ECO:0000313" key="4">
    <source>
        <dbReference type="EMBL" id="MBE9254288.1"/>
    </source>
</evidence>
<dbReference type="GO" id="GO:0008831">
    <property type="term" value="F:dTDP-4-dehydrorhamnose reductase activity"/>
    <property type="evidence" value="ECO:0007669"/>
    <property type="project" value="UniProtKB-EC"/>
</dbReference>
<dbReference type="Gene3D" id="3.40.50.720">
    <property type="entry name" value="NAD(P)-binding Rossmann-like Domain"/>
    <property type="match status" value="1"/>
</dbReference>
<comment type="similarity">
    <text evidence="1 2">Belongs to the dTDP-4-dehydrorhamnose reductase family.</text>
</comment>
<dbReference type="Pfam" id="PF04321">
    <property type="entry name" value="RmlD_sub_bind"/>
    <property type="match status" value="1"/>
</dbReference>
<dbReference type="EC" id="1.1.1.133" evidence="2"/>
<dbReference type="NCBIfam" id="TIGR01214">
    <property type="entry name" value="rmlD"/>
    <property type="match status" value="1"/>
</dbReference>